<dbReference type="EMBL" id="HBHU01002017">
    <property type="protein sequence ID" value="CAE0010811.1"/>
    <property type="molecule type" value="Transcribed_RNA"/>
</dbReference>
<feature type="compositionally biased region" description="Basic and acidic residues" evidence="1">
    <location>
        <begin position="19"/>
        <end position="33"/>
    </location>
</feature>
<gene>
    <name evidence="2" type="ORF">CLAU1311_LOCUS1306</name>
</gene>
<feature type="region of interest" description="Disordered" evidence="1">
    <location>
        <begin position="1"/>
        <end position="33"/>
    </location>
</feature>
<organism evidence="2">
    <name type="scientific">Chloropicon laureae</name>
    <dbReference type="NCBI Taxonomy" id="464258"/>
    <lineage>
        <taxon>Eukaryota</taxon>
        <taxon>Viridiplantae</taxon>
        <taxon>Chlorophyta</taxon>
        <taxon>Chloropicophyceae</taxon>
        <taxon>Chloropicales</taxon>
        <taxon>Chloropicaceae</taxon>
        <taxon>Chloropicon</taxon>
    </lineage>
</organism>
<name>A0A7S2YX58_9CHLO</name>
<feature type="compositionally biased region" description="Basic and acidic residues" evidence="1">
    <location>
        <begin position="150"/>
        <end position="161"/>
    </location>
</feature>
<dbReference type="AlphaFoldDB" id="A0A7S2YX58"/>
<evidence type="ECO:0000313" key="2">
    <source>
        <dbReference type="EMBL" id="CAE0010811.1"/>
    </source>
</evidence>
<reference evidence="2" key="1">
    <citation type="submission" date="2021-01" db="EMBL/GenBank/DDBJ databases">
        <authorList>
            <person name="Corre E."/>
            <person name="Pelletier E."/>
            <person name="Niang G."/>
            <person name="Scheremetjew M."/>
            <person name="Finn R."/>
            <person name="Kale V."/>
            <person name="Holt S."/>
            <person name="Cochrane G."/>
            <person name="Meng A."/>
            <person name="Brown T."/>
            <person name="Cohen L."/>
        </authorList>
    </citation>
    <scope>NUCLEOTIDE SEQUENCE</scope>
    <source>
        <strain evidence="2">RCC856</strain>
    </source>
</reference>
<protein>
    <submittedName>
        <fullName evidence="2">Uncharacterized protein</fullName>
    </submittedName>
</protein>
<evidence type="ECO:0000256" key="1">
    <source>
        <dbReference type="SAM" id="MobiDB-lite"/>
    </source>
</evidence>
<accession>A0A7S2YX58</accession>
<feature type="region of interest" description="Disordered" evidence="1">
    <location>
        <begin position="150"/>
        <end position="179"/>
    </location>
</feature>
<proteinExistence type="predicted"/>
<sequence>MNPRFRPIAPRPRPQAGEEQPKAKVAKVEPKAVEAKKPETLAKQAPVDKQPQVVTKQAAVVGRDADISLDPKNFVYPDLKPAVSGDSAMSSGQFYNHYYNGMYYNASAHMPMQPMYYGQSLNSQYTPGNTVDNAIGMKLDLDQDSVAKAFDKQEERGRESSVEESAPTSARPAGAENATAATKVPANNNANNAANAANGDAAAAANATNEDGCGMATSGSRTKLKISSFQNCISNGSTNPLFHIEKGLACNFIRDFLSKHNIDDISALGA</sequence>